<dbReference type="AlphaFoldDB" id="A0A2L1J8E5"/>
<proteinExistence type="predicted"/>
<sequence length="65" mass="6747">MLLLKNPALVTVAGFFMVLAGLIGSEPPPTILMGEHTHCGRGLAPDRAISHTATPSLIASPQATR</sequence>
<evidence type="ECO:0000313" key="2">
    <source>
        <dbReference type="Proteomes" id="UP000237830"/>
    </source>
</evidence>
<gene>
    <name evidence="1" type="ORF">CYL20_09400</name>
</gene>
<reference evidence="1 2" key="1">
    <citation type="submission" date="2017-12" db="EMBL/GenBank/DDBJ databases">
        <title>Genome sequence of Pseudomonas palleroniana MAB3.</title>
        <authorList>
            <person name="Nascimento F.X."/>
        </authorList>
    </citation>
    <scope>NUCLEOTIDE SEQUENCE [LARGE SCALE GENOMIC DNA]</scope>
    <source>
        <strain evidence="1 2">MAB3</strain>
    </source>
</reference>
<name>A0A2L1J8E5_9PSED</name>
<evidence type="ECO:0000313" key="1">
    <source>
        <dbReference type="EMBL" id="AVE04739.1"/>
    </source>
</evidence>
<dbReference type="EMBL" id="CP025494">
    <property type="protein sequence ID" value="AVE04739.1"/>
    <property type="molecule type" value="Genomic_DNA"/>
</dbReference>
<dbReference type="Proteomes" id="UP000237830">
    <property type="component" value="Chromosome"/>
</dbReference>
<organism evidence="1 2">
    <name type="scientific">Pseudomonas palleroniana</name>
    <dbReference type="NCBI Taxonomy" id="191390"/>
    <lineage>
        <taxon>Bacteria</taxon>
        <taxon>Pseudomonadati</taxon>
        <taxon>Pseudomonadota</taxon>
        <taxon>Gammaproteobacteria</taxon>
        <taxon>Pseudomonadales</taxon>
        <taxon>Pseudomonadaceae</taxon>
        <taxon>Pseudomonas</taxon>
    </lineage>
</organism>
<protein>
    <submittedName>
        <fullName evidence="1">Uncharacterized protein</fullName>
    </submittedName>
</protein>
<accession>A0A2L1J8E5</accession>